<organism evidence="1 2">
    <name type="scientific">Didymella heteroderae</name>
    <dbReference type="NCBI Taxonomy" id="1769908"/>
    <lineage>
        <taxon>Eukaryota</taxon>
        <taxon>Fungi</taxon>
        <taxon>Dikarya</taxon>
        <taxon>Ascomycota</taxon>
        <taxon>Pezizomycotina</taxon>
        <taxon>Dothideomycetes</taxon>
        <taxon>Pleosporomycetidae</taxon>
        <taxon>Pleosporales</taxon>
        <taxon>Pleosporineae</taxon>
        <taxon>Didymellaceae</taxon>
        <taxon>Didymella</taxon>
    </lineage>
</organism>
<evidence type="ECO:0000313" key="1">
    <source>
        <dbReference type="EMBL" id="KAF3038135.1"/>
    </source>
</evidence>
<evidence type="ECO:0000313" key="2">
    <source>
        <dbReference type="Proteomes" id="UP000758155"/>
    </source>
</evidence>
<comment type="caution">
    <text evidence="1">The sequence shown here is derived from an EMBL/GenBank/DDBJ whole genome shotgun (WGS) entry which is preliminary data.</text>
</comment>
<dbReference type="AlphaFoldDB" id="A0A9P5BZS8"/>
<accession>A0A9P5BZS8</accession>
<dbReference type="EMBL" id="SWKV01000038">
    <property type="protein sequence ID" value="KAF3038135.1"/>
    <property type="molecule type" value="Genomic_DNA"/>
</dbReference>
<reference evidence="1" key="1">
    <citation type="submission" date="2019-04" db="EMBL/GenBank/DDBJ databases">
        <title>Sequencing of skin fungus with MAO and IRED activity.</title>
        <authorList>
            <person name="Marsaioli A.J."/>
            <person name="Bonatto J.M.C."/>
            <person name="Reis Junior O."/>
        </authorList>
    </citation>
    <scope>NUCLEOTIDE SEQUENCE</scope>
    <source>
        <strain evidence="1">28M1</strain>
    </source>
</reference>
<keyword evidence="2" id="KW-1185">Reference proteome</keyword>
<dbReference type="Proteomes" id="UP000758155">
    <property type="component" value="Unassembled WGS sequence"/>
</dbReference>
<dbReference type="OrthoDB" id="10450339at2759"/>
<gene>
    <name evidence="1" type="ORF">E8E12_006357</name>
</gene>
<name>A0A9P5BZS8_9PLEO</name>
<protein>
    <submittedName>
        <fullName evidence="1">Uncharacterized protein</fullName>
    </submittedName>
</protein>
<proteinExistence type="predicted"/>
<sequence>MPFHDVFMVAFATWVRDRELARCQIRQDQIRECLQHLRALYMREPVNLVRRQQYWDLYVSLRCHLVELAAEEVVCEWMYGWAVAYLAVRPMVHAQCEHTILSSALARFEDTRGWKPASLGAAEVLRGEPGASFVFFA</sequence>